<dbReference type="PANTHER" id="PTHR37525:SF1">
    <property type="entry name" value="UPF0175 PROTEIN SSL1255"/>
    <property type="match status" value="1"/>
</dbReference>
<dbReference type="RefSeq" id="WP_098062947.1">
    <property type="nucleotide sequence ID" value="NZ_PDEP01000012.1"/>
</dbReference>
<name>A0A2H3NQY0_9BACT</name>
<comment type="similarity">
    <text evidence="1">Belongs to the UPF0175 family.</text>
</comment>
<proteinExistence type="inferred from homology"/>
<sequence>MSKTLKIELPDDVFSALRRSPEEFGRELRLAAAIKWYEMERISQSKAAEIAGLPRPAFITALARYGVSPIQTTPEEIRDEIQQALGTSLPRTSTSGDA</sequence>
<keyword evidence="3" id="KW-1185">Reference proteome</keyword>
<gene>
    <name evidence="2" type="ORF">CRI93_12350</name>
</gene>
<comment type="caution">
    <text evidence="2">The sequence shown here is derived from an EMBL/GenBank/DDBJ whole genome shotgun (WGS) entry which is preliminary data.</text>
</comment>
<dbReference type="AlphaFoldDB" id="A0A2H3NQY0"/>
<dbReference type="Proteomes" id="UP000221024">
    <property type="component" value="Unassembled WGS sequence"/>
</dbReference>
<accession>A0A2H3NQY0</accession>
<dbReference type="InterPro" id="IPR052264">
    <property type="entry name" value="UPF0175_domain"/>
</dbReference>
<evidence type="ECO:0000313" key="3">
    <source>
        <dbReference type="Proteomes" id="UP000221024"/>
    </source>
</evidence>
<protein>
    <submittedName>
        <fullName evidence="2">Uncharacterized protein</fullName>
    </submittedName>
</protein>
<dbReference type="OrthoDB" id="1364003at2"/>
<organism evidence="2 3">
    <name type="scientific">Longimonas halophila</name>
    <dbReference type="NCBI Taxonomy" id="1469170"/>
    <lineage>
        <taxon>Bacteria</taxon>
        <taxon>Pseudomonadati</taxon>
        <taxon>Rhodothermota</taxon>
        <taxon>Rhodothermia</taxon>
        <taxon>Rhodothermales</taxon>
        <taxon>Salisaetaceae</taxon>
        <taxon>Longimonas</taxon>
    </lineage>
</organism>
<evidence type="ECO:0000313" key="2">
    <source>
        <dbReference type="EMBL" id="PEN05692.1"/>
    </source>
</evidence>
<reference evidence="2 3" key="1">
    <citation type="submission" date="2017-10" db="EMBL/GenBank/DDBJ databases">
        <title>Draft genome of Longimonas halophila.</title>
        <authorList>
            <person name="Goh K.M."/>
            <person name="Shamsir M.S."/>
            <person name="Lim S.W."/>
        </authorList>
    </citation>
    <scope>NUCLEOTIDE SEQUENCE [LARGE SCALE GENOMIC DNA]</scope>
    <source>
        <strain evidence="2 3">KCTC 42399</strain>
    </source>
</reference>
<dbReference type="EMBL" id="PDEP01000012">
    <property type="protein sequence ID" value="PEN05692.1"/>
    <property type="molecule type" value="Genomic_DNA"/>
</dbReference>
<dbReference type="InterPro" id="IPR005368">
    <property type="entry name" value="UPF0175"/>
</dbReference>
<dbReference type="Pfam" id="PF03683">
    <property type="entry name" value="UPF0175"/>
    <property type="match status" value="1"/>
</dbReference>
<evidence type="ECO:0000256" key="1">
    <source>
        <dbReference type="ARBA" id="ARBA00005651"/>
    </source>
</evidence>
<dbReference type="PANTHER" id="PTHR37525">
    <property type="entry name" value="UPF0175 PROTEIN SSL1255"/>
    <property type="match status" value="1"/>
</dbReference>